<dbReference type="Gene3D" id="1.25.40.10">
    <property type="entry name" value="Tetratricopeptide repeat domain"/>
    <property type="match status" value="2"/>
</dbReference>
<dbReference type="PANTHER" id="PTHR47942">
    <property type="entry name" value="TETRATRICOPEPTIDE REPEAT (TPR)-LIKE SUPERFAMILY PROTEIN-RELATED"/>
    <property type="match status" value="1"/>
</dbReference>
<dbReference type="EMBL" id="MU002171">
    <property type="protein sequence ID" value="KAF2788987.1"/>
    <property type="molecule type" value="Genomic_DNA"/>
</dbReference>
<dbReference type="Proteomes" id="UP000799757">
    <property type="component" value="Unassembled WGS sequence"/>
</dbReference>
<proteinExistence type="predicted"/>
<organism evidence="3 4">
    <name type="scientific">Melanomma pulvis-pyrius CBS 109.77</name>
    <dbReference type="NCBI Taxonomy" id="1314802"/>
    <lineage>
        <taxon>Eukaryota</taxon>
        <taxon>Fungi</taxon>
        <taxon>Dikarya</taxon>
        <taxon>Ascomycota</taxon>
        <taxon>Pezizomycotina</taxon>
        <taxon>Dothideomycetes</taxon>
        <taxon>Pleosporomycetidae</taxon>
        <taxon>Pleosporales</taxon>
        <taxon>Melanommataceae</taxon>
        <taxon>Melanomma</taxon>
    </lineage>
</organism>
<evidence type="ECO:0000256" key="1">
    <source>
        <dbReference type="ARBA" id="ARBA00022737"/>
    </source>
</evidence>
<evidence type="ECO:0000256" key="2">
    <source>
        <dbReference type="SAM" id="MobiDB-lite"/>
    </source>
</evidence>
<protein>
    <submittedName>
        <fullName evidence="3">Uncharacterized protein</fullName>
    </submittedName>
</protein>
<keyword evidence="4" id="KW-1185">Reference proteome</keyword>
<evidence type="ECO:0000313" key="3">
    <source>
        <dbReference type="EMBL" id="KAF2788987.1"/>
    </source>
</evidence>
<feature type="compositionally biased region" description="Basic and acidic residues" evidence="2">
    <location>
        <begin position="707"/>
        <end position="725"/>
    </location>
</feature>
<accession>A0A6A6WZ73</accession>
<dbReference type="InterPro" id="IPR051222">
    <property type="entry name" value="PPR/CCM1_RNA-binding"/>
</dbReference>
<feature type="region of interest" description="Disordered" evidence="2">
    <location>
        <begin position="610"/>
        <end position="632"/>
    </location>
</feature>
<reference evidence="3" key="1">
    <citation type="journal article" date="2020" name="Stud. Mycol.">
        <title>101 Dothideomycetes genomes: a test case for predicting lifestyles and emergence of pathogens.</title>
        <authorList>
            <person name="Haridas S."/>
            <person name="Albert R."/>
            <person name="Binder M."/>
            <person name="Bloem J."/>
            <person name="Labutti K."/>
            <person name="Salamov A."/>
            <person name="Andreopoulos B."/>
            <person name="Baker S."/>
            <person name="Barry K."/>
            <person name="Bills G."/>
            <person name="Bluhm B."/>
            <person name="Cannon C."/>
            <person name="Castanera R."/>
            <person name="Culley D."/>
            <person name="Daum C."/>
            <person name="Ezra D."/>
            <person name="Gonzalez J."/>
            <person name="Henrissat B."/>
            <person name="Kuo A."/>
            <person name="Liang C."/>
            <person name="Lipzen A."/>
            <person name="Lutzoni F."/>
            <person name="Magnuson J."/>
            <person name="Mondo S."/>
            <person name="Nolan M."/>
            <person name="Ohm R."/>
            <person name="Pangilinan J."/>
            <person name="Park H.-J."/>
            <person name="Ramirez L."/>
            <person name="Alfaro M."/>
            <person name="Sun H."/>
            <person name="Tritt A."/>
            <person name="Yoshinaga Y."/>
            <person name="Zwiers L.-H."/>
            <person name="Turgeon B."/>
            <person name="Goodwin S."/>
            <person name="Spatafora J."/>
            <person name="Crous P."/>
            <person name="Grigoriev I."/>
        </authorList>
    </citation>
    <scope>NUCLEOTIDE SEQUENCE</scope>
    <source>
        <strain evidence="3">CBS 109.77</strain>
    </source>
</reference>
<evidence type="ECO:0000313" key="4">
    <source>
        <dbReference type="Proteomes" id="UP000799757"/>
    </source>
</evidence>
<feature type="region of interest" description="Disordered" evidence="2">
    <location>
        <begin position="678"/>
        <end position="741"/>
    </location>
</feature>
<dbReference type="AlphaFoldDB" id="A0A6A6WZ73"/>
<gene>
    <name evidence="3" type="ORF">K505DRAFT_254278</name>
</gene>
<dbReference type="OrthoDB" id="185373at2759"/>
<dbReference type="InterPro" id="IPR011990">
    <property type="entry name" value="TPR-like_helical_dom_sf"/>
</dbReference>
<name>A0A6A6WZ73_9PLEO</name>
<feature type="compositionally biased region" description="Polar residues" evidence="2">
    <location>
        <begin position="730"/>
        <end position="741"/>
    </location>
</feature>
<keyword evidence="1" id="KW-0677">Repeat</keyword>
<sequence>MQALWSRAARNPGTCKCISCISNTTAVARRAGLVGVRRPWAFGTPTSTFVYTAIFAVGLAIDAKAKFRRNEQWDEAFSLLQRLPIRERLVDGESISLLDDVSMEELFPEGLDWDAVHRVAGTELTEDQVFQKRQSEVDIEDISKQMWKLLAFDSRYPGAEALEWPVNTGEVLIRYNLPPQSLWSTDEMRRKALSSRQTWKKQIIQELSIGYLIHALLSPVASLSDQLPEDGLQSLSQSIHTICKLGPLENNRRRSEILKSMTSIQDQPVDASFAEISRAKRVTRGPGIPQYFQDEDGDYYHICQQMNLAIRQILFGEQNSPIDGNQVSLTLAKVCHNLLVSSSAPDVHTFNILISGLTRWRLSDLVDRVISAFTDCKIRPNEITCVAILDHYLQCNRPEDFSKFVAKMRGVHRGGLMLAKPTITVNERGAKRLIRVSQEKVIQKVYPTPLVFNTLMHGALKFAGCARALDIYYEMKEDGWGLDITGLGHFLDDCISQADWNNGIYIWNEILSIMNKIKPAQKEMAYSKMLSLCSVTGNTAAFNQLLKEVVDQGLNRRFIVKSALVTAQKLHDQPSSMVPPWSADNVLFAIGDYMEDVMEKEDLAKEPVDFEQNYPPQEGSETAKPPSKEPDVAWPSWIQQELTETVQRDYRHAGSEKTSANNPDAAWSSWIQHELAEPVEGNSCLQKESESEKTTAKSPDVAWSSWLEHELKEKTELTSTEEAKAVDGSNIPSNKSPRPRP</sequence>